<keyword evidence="1" id="KW-0560">Oxidoreductase</keyword>
<dbReference type="InterPro" id="IPR009100">
    <property type="entry name" value="AcylCoA_DH/oxidase_NM_dom_sf"/>
</dbReference>
<proteinExistence type="predicted"/>
<dbReference type="GO" id="GO:0016627">
    <property type="term" value="F:oxidoreductase activity, acting on the CH-CH group of donors"/>
    <property type="evidence" value="ECO:0007669"/>
    <property type="project" value="InterPro"/>
</dbReference>
<name>A0A845A0A7_9SPHN</name>
<dbReference type="Proteomes" id="UP000460626">
    <property type="component" value="Unassembled WGS sequence"/>
</dbReference>
<dbReference type="InterPro" id="IPR036250">
    <property type="entry name" value="AcylCo_DH-like_C"/>
</dbReference>
<evidence type="ECO:0000259" key="2">
    <source>
        <dbReference type="Pfam" id="PF08028"/>
    </source>
</evidence>
<dbReference type="Gene3D" id="1.10.540.10">
    <property type="entry name" value="Acyl-CoA dehydrogenase/oxidase, N-terminal domain"/>
    <property type="match status" value="1"/>
</dbReference>
<keyword evidence="4" id="KW-1185">Reference proteome</keyword>
<dbReference type="EMBL" id="WTYH01000001">
    <property type="protein sequence ID" value="MXO93893.1"/>
    <property type="molecule type" value="Genomic_DNA"/>
</dbReference>
<dbReference type="SUPFAM" id="SSF56645">
    <property type="entry name" value="Acyl-CoA dehydrogenase NM domain-like"/>
    <property type="match status" value="1"/>
</dbReference>
<accession>A0A845A0A7</accession>
<dbReference type="GO" id="GO:0050660">
    <property type="term" value="F:flavin adenine dinucleotide binding"/>
    <property type="evidence" value="ECO:0007669"/>
    <property type="project" value="InterPro"/>
</dbReference>
<dbReference type="Gene3D" id="2.40.110.10">
    <property type="entry name" value="Butyryl-CoA Dehydrogenase, subunit A, domain 2"/>
    <property type="match status" value="1"/>
</dbReference>
<feature type="domain" description="Acyl-CoA dehydrogenase C-terminal" evidence="2">
    <location>
        <begin position="232"/>
        <end position="339"/>
    </location>
</feature>
<dbReference type="InterPro" id="IPR046373">
    <property type="entry name" value="Acyl-CoA_Oxase/DH_mid-dom_sf"/>
</dbReference>
<dbReference type="Gene3D" id="1.20.140.10">
    <property type="entry name" value="Butyryl-CoA Dehydrogenase, subunit A, domain 3"/>
    <property type="match status" value="1"/>
</dbReference>
<gene>
    <name evidence="3" type="ORF">GRI62_09780</name>
</gene>
<evidence type="ECO:0000313" key="3">
    <source>
        <dbReference type="EMBL" id="MXO93893.1"/>
    </source>
</evidence>
<comment type="caution">
    <text evidence="3">The sequence shown here is derived from an EMBL/GenBank/DDBJ whole genome shotgun (WGS) entry which is preliminary data.</text>
</comment>
<organism evidence="3 4">
    <name type="scientific">Aurantiacibacter arachoides</name>
    <dbReference type="NCBI Taxonomy" id="1850444"/>
    <lineage>
        <taxon>Bacteria</taxon>
        <taxon>Pseudomonadati</taxon>
        <taxon>Pseudomonadota</taxon>
        <taxon>Alphaproteobacteria</taxon>
        <taxon>Sphingomonadales</taxon>
        <taxon>Erythrobacteraceae</taxon>
        <taxon>Aurantiacibacter</taxon>
    </lineage>
</organism>
<dbReference type="InterPro" id="IPR013107">
    <property type="entry name" value="Acyl-CoA_DH_C"/>
</dbReference>
<reference evidence="3 4" key="1">
    <citation type="submission" date="2019-12" db="EMBL/GenBank/DDBJ databases">
        <title>Genomic-based taxomic classification of the family Erythrobacteraceae.</title>
        <authorList>
            <person name="Xu L."/>
        </authorList>
    </citation>
    <scope>NUCLEOTIDE SEQUENCE [LARGE SCALE GENOMIC DNA]</scope>
    <source>
        <strain evidence="3 4">RC4-10-4</strain>
    </source>
</reference>
<dbReference type="OrthoDB" id="2986495at2"/>
<sequence>MHDALPADVDWAGVRNVIASRAANADRYDGDLGPDVDLLRSEGWLRACLKRDDGGRGWGTEPGGAQAALSALRILGRANLSAARLFEGHMNAVKLVALYGHPALRRNVAEDVRNGALLGVWGADEPDNPLGFSREMDTVRLTGAKRFASGLGLVDYAVVSAPGLDGQPQLILAPVGDAPRADASGWRMAGMQATRSGRYDFHDLILATGDLLGQPGDYLREPHFEGGVWRYCAAHLGGAEALYQEMLEALSARGRTEDSDQRRRIVACATALETARLWLTRCALEVEGPDAAESKATLSLLGREVVENACRTVIDQVDRALGMAAHEQGSPIERIKRDLALFLCQAAPDAKRERAASVLVSSGRLVEGL</sequence>
<dbReference type="InterPro" id="IPR037069">
    <property type="entry name" value="AcylCoA_DH/ox_N_sf"/>
</dbReference>
<dbReference type="AlphaFoldDB" id="A0A845A0A7"/>
<dbReference type="Pfam" id="PF08028">
    <property type="entry name" value="Acyl-CoA_dh_2"/>
    <property type="match status" value="1"/>
</dbReference>
<evidence type="ECO:0000256" key="1">
    <source>
        <dbReference type="ARBA" id="ARBA00023002"/>
    </source>
</evidence>
<dbReference type="SUPFAM" id="SSF47203">
    <property type="entry name" value="Acyl-CoA dehydrogenase C-terminal domain-like"/>
    <property type="match status" value="1"/>
</dbReference>
<protein>
    <submittedName>
        <fullName evidence="3">Acyl-CoA dehydrogenase</fullName>
    </submittedName>
</protein>
<evidence type="ECO:0000313" key="4">
    <source>
        <dbReference type="Proteomes" id="UP000460626"/>
    </source>
</evidence>